<feature type="compositionally biased region" description="Basic residues" evidence="1">
    <location>
        <begin position="76"/>
        <end position="89"/>
    </location>
</feature>
<evidence type="ECO:0000313" key="2">
    <source>
        <dbReference type="EMBL" id="KAG2542770.1"/>
    </source>
</evidence>
<dbReference type="AlphaFoldDB" id="A0A8T0N045"/>
<reference evidence="2" key="1">
    <citation type="submission" date="2020-05" db="EMBL/GenBank/DDBJ databases">
        <title>WGS assembly of Panicum virgatum.</title>
        <authorList>
            <person name="Lovell J.T."/>
            <person name="Jenkins J."/>
            <person name="Shu S."/>
            <person name="Juenger T.E."/>
            <person name="Schmutz J."/>
        </authorList>
    </citation>
    <scope>NUCLEOTIDE SEQUENCE</scope>
    <source>
        <strain evidence="2">AP13</strain>
    </source>
</reference>
<organism evidence="2 3">
    <name type="scientific">Panicum virgatum</name>
    <name type="common">Blackwell switchgrass</name>
    <dbReference type="NCBI Taxonomy" id="38727"/>
    <lineage>
        <taxon>Eukaryota</taxon>
        <taxon>Viridiplantae</taxon>
        <taxon>Streptophyta</taxon>
        <taxon>Embryophyta</taxon>
        <taxon>Tracheophyta</taxon>
        <taxon>Spermatophyta</taxon>
        <taxon>Magnoliopsida</taxon>
        <taxon>Liliopsida</taxon>
        <taxon>Poales</taxon>
        <taxon>Poaceae</taxon>
        <taxon>PACMAD clade</taxon>
        <taxon>Panicoideae</taxon>
        <taxon>Panicodae</taxon>
        <taxon>Paniceae</taxon>
        <taxon>Panicinae</taxon>
        <taxon>Panicum</taxon>
        <taxon>Panicum sect. Hiantes</taxon>
    </lineage>
</organism>
<accession>A0A8T0N045</accession>
<evidence type="ECO:0000256" key="1">
    <source>
        <dbReference type="SAM" id="MobiDB-lite"/>
    </source>
</evidence>
<protein>
    <submittedName>
        <fullName evidence="2">Uncharacterized protein</fullName>
    </submittedName>
</protein>
<name>A0A8T0N045_PANVG</name>
<sequence>MGPRVGSYAGPTADRVRRPRDLPPAQGSPPPTQTVSRLPLPRRRSIRTHRHNPPLPAGRRPSIPRIRCPAPTTHRIWGRRPFPRRRSRQQRASSLGPDRRPVFGPPGAPAHGSATVRPHSFSFPGARPSAAVESLPGVDLLQIQSR</sequence>
<gene>
    <name evidence="2" type="ORF">PVAP13_9NG660850</name>
</gene>
<proteinExistence type="predicted"/>
<evidence type="ECO:0000313" key="3">
    <source>
        <dbReference type="Proteomes" id="UP000823388"/>
    </source>
</evidence>
<feature type="compositionally biased region" description="Basic residues" evidence="1">
    <location>
        <begin position="40"/>
        <end position="52"/>
    </location>
</feature>
<dbReference type="EMBL" id="CM029054">
    <property type="protein sequence ID" value="KAG2542770.1"/>
    <property type="molecule type" value="Genomic_DNA"/>
</dbReference>
<keyword evidence="3" id="KW-1185">Reference proteome</keyword>
<comment type="caution">
    <text evidence="2">The sequence shown here is derived from an EMBL/GenBank/DDBJ whole genome shotgun (WGS) entry which is preliminary data.</text>
</comment>
<dbReference type="Proteomes" id="UP000823388">
    <property type="component" value="Chromosome 9N"/>
</dbReference>
<feature type="region of interest" description="Disordered" evidence="1">
    <location>
        <begin position="1"/>
        <end position="146"/>
    </location>
</feature>